<dbReference type="RefSeq" id="WP_280662214.1">
    <property type="nucleotide sequence ID" value="NZ_CP120374.1"/>
</dbReference>
<proteinExistence type="predicted"/>
<protein>
    <submittedName>
        <fullName evidence="1">Uncharacterized protein</fullName>
    </submittedName>
</protein>
<gene>
    <name evidence="1" type="ORF">PZN02_005619</name>
</gene>
<accession>A0ABY8DJ79</accession>
<reference evidence="1 2" key="1">
    <citation type="submission" date="2023-03" db="EMBL/GenBank/DDBJ databases">
        <authorList>
            <person name="Kaur S."/>
            <person name="Espinosa-Saiz D."/>
            <person name="Velazquez E."/>
            <person name="Menendez E."/>
            <person name="diCenzo G.C."/>
        </authorList>
    </citation>
    <scope>NUCLEOTIDE SEQUENCE [LARGE SCALE GENOMIC DNA]</scope>
    <source>
        <strain evidence="1 2">LMG 24692</strain>
    </source>
</reference>
<evidence type="ECO:0000313" key="1">
    <source>
        <dbReference type="EMBL" id="WEX90248.1"/>
    </source>
</evidence>
<sequence length="50" mass="5618">MESLTDFGDLRVTRRRMLCFAFDFRQDVGGASGGREGAQIIIRKALLITK</sequence>
<evidence type="ECO:0000313" key="2">
    <source>
        <dbReference type="Proteomes" id="UP001229355"/>
    </source>
</evidence>
<keyword evidence="2" id="KW-1185">Reference proteome</keyword>
<dbReference type="Proteomes" id="UP001229355">
    <property type="component" value="Chromosome 2"/>
</dbReference>
<dbReference type="EMBL" id="CP120374">
    <property type="protein sequence ID" value="WEX90248.1"/>
    <property type="molecule type" value="Genomic_DNA"/>
</dbReference>
<name>A0ABY8DJ79_9HYPH</name>
<organism evidence="1 2">
    <name type="scientific">Sinorhizobium garamanticum</name>
    <dbReference type="NCBI Taxonomy" id="680247"/>
    <lineage>
        <taxon>Bacteria</taxon>
        <taxon>Pseudomonadati</taxon>
        <taxon>Pseudomonadota</taxon>
        <taxon>Alphaproteobacteria</taxon>
        <taxon>Hyphomicrobiales</taxon>
        <taxon>Rhizobiaceae</taxon>
        <taxon>Sinorhizobium/Ensifer group</taxon>
        <taxon>Sinorhizobium</taxon>
    </lineage>
</organism>